<dbReference type="EMBL" id="JH226132">
    <property type="protein sequence ID" value="EHY55512.1"/>
    <property type="molecule type" value="Genomic_DNA"/>
</dbReference>
<name>H6BTT6_EXODN</name>
<evidence type="ECO:0000313" key="2">
    <source>
        <dbReference type="EMBL" id="EHY55512.1"/>
    </source>
</evidence>
<dbReference type="RefSeq" id="XP_009155973.1">
    <property type="nucleotide sequence ID" value="XM_009157725.1"/>
</dbReference>
<evidence type="ECO:0000256" key="1">
    <source>
        <dbReference type="SAM" id="MobiDB-lite"/>
    </source>
</evidence>
<gene>
    <name evidence="2" type="ORF">HMPREF1120_03646</name>
</gene>
<protein>
    <submittedName>
        <fullName evidence="2">Uncharacterized protein</fullName>
    </submittedName>
</protein>
<reference evidence="2" key="1">
    <citation type="submission" date="2011-07" db="EMBL/GenBank/DDBJ databases">
        <title>The Genome Sequence of Exophiala (Wangiella) dermatitidis NIH/UT8656.</title>
        <authorList>
            <consortium name="The Broad Institute Genome Sequencing Platform"/>
            <person name="Cuomo C."/>
            <person name="Wang Z."/>
            <person name="Hunicke-Smith S."/>
            <person name="Szanislo P.J."/>
            <person name="Earl A."/>
            <person name="Young S.K."/>
            <person name="Zeng Q."/>
            <person name="Gargeya S."/>
            <person name="Fitzgerald M."/>
            <person name="Haas B."/>
            <person name="Abouelleil A."/>
            <person name="Alvarado L."/>
            <person name="Arachchi H.M."/>
            <person name="Berlin A."/>
            <person name="Brown A."/>
            <person name="Chapman S.B."/>
            <person name="Chen Z."/>
            <person name="Dunbar C."/>
            <person name="Freedman E."/>
            <person name="Gearin G."/>
            <person name="Gellesch M."/>
            <person name="Goldberg J."/>
            <person name="Griggs A."/>
            <person name="Gujja S."/>
            <person name="Heiman D."/>
            <person name="Howarth C."/>
            <person name="Larson L."/>
            <person name="Lui A."/>
            <person name="MacDonald P.J.P."/>
            <person name="Montmayeur A."/>
            <person name="Murphy C."/>
            <person name="Neiman D."/>
            <person name="Pearson M."/>
            <person name="Priest M."/>
            <person name="Roberts A."/>
            <person name="Saif S."/>
            <person name="Shea T."/>
            <person name="Shenoy N."/>
            <person name="Sisk P."/>
            <person name="Stolte C."/>
            <person name="Sykes S."/>
            <person name="Wortman J."/>
            <person name="Nusbaum C."/>
            <person name="Birren B."/>
        </authorList>
    </citation>
    <scope>NUCLEOTIDE SEQUENCE</scope>
    <source>
        <strain evidence="2">NIH/UT8656</strain>
    </source>
</reference>
<evidence type="ECO:0000313" key="3">
    <source>
        <dbReference type="Proteomes" id="UP000007304"/>
    </source>
</evidence>
<feature type="compositionally biased region" description="Basic and acidic residues" evidence="1">
    <location>
        <begin position="48"/>
        <end position="57"/>
    </location>
</feature>
<keyword evidence="3" id="KW-1185">Reference proteome</keyword>
<organism evidence="2 3">
    <name type="scientific">Exophiala dermatitidis (strain ATCC 34100 / CBS 525.76 / NIH/UT8656)</name>
    <name type="common">Black yeast</name>
    <name type="synonym">Wangiella dermatitidis</name>
    <dbReference type="NCBI Taxonomy" id="858893"/>
    <lineage>
        <taxon>Eukaryota</taxon>
        <taxon>Fungi</taxon>
        <taxon>Dikarya</taxon>
        <taxon>Ascomycota</taxon>
        <taxon>Pezizomycotina</taxon>
        <taxon>Eurotiomycetes</taxon>
        <taxon>Chaetothyriomycetidae</taxon>
        <taxon>Chaetothyriales</taxon>
        <taxon>Herpotrichiellaceae</taxon>
        <taxon>Exophiala</taxon>
    </lineage>
</organism>
<dbReference type="RefSeq" id="XP_009155974.1">
    <property type="nucleotide sequence ID" value="XM_009157726.1"/>
</dbReference>
<dbReference type="VEuPathDB" id="FungiDB:HMPREF1120_03646"/>
<sequence length="100" mass="10991">MANCKALVNKWPGSASRGIEEAEALQGFPPPSRDLSLTVEQMTSLKTNGDRHHEHVSDSGGLEATEGATTIGRGSMRGGAYAHRREWAEWKETRRVNSDR</sequence>
<dbReference type="EMBL" id="JH226132">
    <property type="protein sequence ID" value="EHY55513.1"/>
    <property type="molecule type" value="Genomic_DNA"/>
</dbReference>
<dbReference type="AlphaFoldDB" id="H6BTT6"/>
<dbReference type="Proteomes" id="UP000007304">
    <property type="component" value="Unassembled WGS sequence"/>
</dbReference>
<dbReference type="GeneID" id="20308285"/>
<dbReference type="HOGENOM" id="CLU_2306129_0_0_1"/>
<accession>H6BTT6</accession>
<proteinExistence type="predicted"/>
<feature type="region of interest" description="Disordered" evidence="1">
    <location>
        <begin position="46"/>
        <end position="82"/>
    </location>
</feature>